<evidence type="ECO:0000256" key="2">
    <source>
        <dbReference type="ARBA" id="ARBA00023043"/>
    </source>
</evidence>
<feature type="repeat" description="ANK" evidence="3">
    <location>
        <begin position="96"/>
        <end position="128"/>
    </location>
</feature>
<dbReference type="EMBL" id="JAGKQM010000009">
    <property type="protein sequence ID" value="KAH0910329.1"/>
    <property type="molecule type" value="Genomic_DNA"/>
</dbReference>
<dbReference type="Gene3D" id="1.25.40.20">
    <property type="entry name" value="Ankyrin repeat-containing domain"/>
    <property type="match status" value="2"/>
</dbReference>
<sequence>MKTESLIEAMEVETAATKGQESKQIRDEELFKAAESGDSSVFMSLSPQQLVKSLSFRNEDGRSLLHVSASFGHSQIVKLLSSVDDSKTVINGKDDEGWAPLHSAASIGKAELVEILLTRDVKFDDGADVNVKNNGGRTALHYAASKGWLEIAQLLLTHGAKINITDKVGCTPLHRAASTGKTEVCEFLIEEGAEIDATDKMGQTPLMHSVICDDRQVAFLLVRHGADVDVEDKEALPFLSSKKSFTILTKESNAMMQTKISSFPRPCFTLHETRALHQPLVSMALPSSPSPFKHLLCKSTFPLAASLTLLLSPCTGNPQSSTHSILYVCIIDHSLYIFGSCSAEAGLMSGSPGIESVPGPELPKLEFLERFNAKNQKFYAENDSRFKESPILKKLLENSKLNKEKNERAIQDKYCLRGAEWGVGDCSTTGMTDEEKEQFITMLKKKTGIE</sequence>
<accession>A0ABQ8BZT6</accession>
<evidence type="ECO:0000256" key="1">
    <source>
        <dbReference type="ARBA" id="ARBA00022737"/>
    </source>
</evidence>
<dbReference type="PROSITE" id="PS50297">
    <property type="entry name" value="ANK_REP_REGION"/>
    <property type="match status" value="4"/>
</dbReference>
<evidence type="ECO:0000256" key="3">
    <source>
        <dbReference type="PROSITE-ProRule" id="PRU00023"/>
    </source>
</evidence>
<reference evidence="4 5" key="1">
    <citation type="submission" date="2021-05" db="EMBL/GenBank/DDBJ databases">
        <title>Genome Assembly of Synthetic Allotetraploid Brassica napus Reveals Homoeologous Exchanges between Subgenomes.</title>
        <authorList>
            <person name="Davis J.T."/>
        </authorList>
    </citation>
    <scope>NUCLEOTIDE SEQUENCE [LARGE SCALE GENOMIC DNA]</scope>
    <source>
        <strain evidence="5">cv. Da-Ae</strain>
        <tissue evidence="4">Seedling</tissue>
    </source>
</reference>
<evidence type="ECO:0000313" key="5">
    <source>
        <dbReference type="Proteomes" id="UP000824890"/>
    </source>
</evidence>
<dbReference type="InterPro" id="IPR036770">
    <property type="entry name" value="Ankyrin_rpt-contain_sf"/>
</dbReference>
<dbReference type="SMART" id="SM00248">
    <property type="entry name" value="ANK"/>
    <property type="match status" value="5"/>
</dbReference>
<gene>
    <name evidence="4" type="ORF">HID58_033650</name>
</gene>
<dbReference type="InterPro" id="IPR051637">
    <property type="entry name" value="Ank_repeat_dom-contain_49"/>
</dbReference>
<protein>
    <recommendedName>
        <fullName evidence="6">Ankyrin repeat family protein</fullName>
    </recommendedName>
</protein>
<comment type="caution">
    <text evidence="4">The sequence shown here is derived from an EMBL/GenBank/DDBJ whole genome shotgun (WGS) entry which is preliminary data.</text>
</comment>
<keyword evidence="1" id="KW-0677">Repeat</keyword>
<evidence type="ECO:0008006" key="6">
    <source>
        <dbReference type="Google" id="ProtNLM"/>
    </source>
</evidence>
<proteinExistence type="predicted"/>
<dbReference type="PRINTS" id="PR01415">
    <property type="entry name" value="ANKYRIN"/>
</dbReference>
<feature type="repeat" description="ANK" evidence="3">
    <location>
        <begin position="135"/>
        <end position="167"/>
    </location>
</feature>
<feature type="repeat" description="ANK" evidence="3">
    <location>
        <begin position="168"/>
        <end position="200"/>
    </location>
</feature>
<dbReference type="Proteomes" id="UP000824890">
    <property type="component" value="Unassembled WGS sequence"/>
</dbReference>
<dbReference type="PROSITE" id="PS50088">
    <property type="entry name" value="ANK_REPEAT"/>
    <property type="match status" value="4"/>
</dbReference>
<dbReference type="PANTHER" id="PTHR24180:SF45">
    <property type="entry name" value="POLY [ADP-RIBOSE] POLYMERASE TANKYRASE"/>
    <property type="match status" value="1"/>
</dbReference>
<organism evidence="4 5">
    <name type="scientific">Brassica napus</name>
    <name type="common">Rape</name>
    <dbReference type="NCBI Taxonomy" id="3708"/>
    <lineage>
        <taxon>Eukaryota</taxon>
        <taxon>Viridiplantae</taxon>
        <taxon>Streptophyta</taxon>
        <taxon>Embryophyta</taxon>
        <taxon>Tracheophyta</taxon>
        <taxon>Spermatophyta</taxon>
        <taxon>Magnoliopsida</taxon>
        <taxon>eudicotyledons</taxon>
        <taxon>Gunneridae</taxon>
        <taxon>Pentapetalae</taxon>
        <taxon>rosids</taxon>
        <taxon>malvids</taxon>
        <taxon>Brassicales</taxon>
        <taxon>Brassicaceae</taxon>
        <taxon>Brassiceae</taxon>
        <taxon>Brassica</taxon>
    </lineage>
</organism>
<dbReference type="PANTHER" id="PTHR24180">
    <property type="entry name" value="CYCLIN-DEPENDENT KINASE INHIBITOR 2C-RELATED"/>
    <property type="match status" value="1"/>
</dbReference>
<name>A0ABQ8BZT6_BRANA</name>
<dbReference type="Pfam" id="PF12796">
    <property type="entry name" value="Ank_2"/>
    <property type="match status" value="1"/>
</dbReference>
<feature type="repeat" description="ANK" evidence="3">
    <location>
        <begin position="201"/>
        <end position="233"/>
    </location>
</feature>
<dbReference type="Pfam" id="PF00023">
    <property type="entry name" value="Ank"/>
    <property type="match status" value="1"/>
</dbReference>
<evidence type="ECO:0000313" key="4">
    <source>
        <dbReference type="EMBL" id="KAH0910329.1"/>
    </source>
</evidence>
<dbReference type="SUPFAM" id="SSF48403">
    <property type="entry name" value="Ankyrin repeat"/>
    <property type="match status" value="1"/>
</dbReference>
<dbReference type="InterPro" id="IPR002110">
    <property type="entry name" value="Ankyrin_rpt"/>
</dbReference>
<keyword evidence="5" id="KW-1185">Reference proteome</keyword>
<keyword evidence="2 3" id="KW-0040">ANK repeat</keyword>